<reference evidence="3 4" key="1">
    <citation type="journal article" date="2018" name="Nat. Ecol. Evol.">
        <title>Pezizomycetes genomes reveal the molecular basis of ectomycorrhizal truffle lifestyle.</title>
        <authorList>
            <person name="Murat C."/>
            <person name="Payen T."/>
            <person name="Noel B."/>
            <person name="Kuo A."/>
            <person name="Morin E."/>
            <person name="Chen J."/>
            <person name="Kohler A."/>
            <person name="Krizsan K."/>
            <person name="Balestrini R."/>
            <person name="Da Silva C."/>
            <person name="Montanini B."/>
            <person name="Hainaut M."/>
            <person name="Levati E."/>
            <person name="Barry K.W."/>
            <person name="Belfiori B."/>
            <person name="Cichocki N."/>
            <person name="Clum A."/>
            <person name="Dockter R.B."/>
            <person name="Fauchery L."/>
            <person name="Guy J."/>
            <person name="Iotti M."/>
            <person name="Le Tacon F."/>
            <person name="Lindquist E.A."/>
            <person name="Lipzen A."/>
            <person name="Malagnac F."/>
            <person name="Mello A."/>
            <person name="Molinier V."/>
            <person name="Miyauchi S."/>
            <person name="Poulain J."/>
            <person name="Riccioni C."/>
            <person name="Rubini A."/>
            <person name="Sitrit Y."/>
            <person name="Splivallo R."/>
            <person name="Traeger S."/>
            <person name="Wang M."/>
            <person name="Zifcakova L."/>
            <person name="Wipf D."/>
            <person name="Zambonelli A."/>
            <person name="Paolocci F."/>
            <person name="Nowrousian M."/>
            <person name="Ottonello S."/>
            <person name="Baldrian P."/>
            <person name="Spatafora J.W."/>
            <person name="Henrissat B."/>
            <person name="Nagy L.G."/>
            <person name="Aury J.M."/>
            <person name="Wincker P."/>
            <person name="Grigoriev I.V."/>
            <person name="Bonfante P."/>
            <person name="Martin F.M."/>
        </authorList>
    </citation>
    <scope>NUCLEOTIDE SEQUENCE [LARGE SCALE GENOMIC DNA]</scope>
    <source>
        <strain evidence="3 4">CCBAS932</strain>
    </source>
</reference>
<name>A0A3N4L3T3_9PEZI</name>
<keyword evidence="4" id="KW-1185">Reference proteome</keyword>
<feature type="region of interest" description="Disordered" evidence="1">
    <location>
        <begin position="226"/>
        <end position="252"/>
    </location>
</feature>
<dbReference type="SUPFAM" id="SSF143447">
    <property type="entry name" value="AMMECR1-like"/>
    <property type="match status" value="1"/>
</dbReference>
<dbReference type="Gene3D" id="3.30.700.20">
    <property type="entry name" value="Hypothetical protein ph0010, domain 1"/>
    <property type="match status" value="1"/>
</dbReference>
<evidence type="ECO:0000313" key="3">
    <source>
        <dbReference type="EMBL" id="RPB15291.1"/>
    </source>
</evidence>
<dbReference type="STRING" id="1392247.A0A3N4L3T3"/>
<dbReference type="EMBL" id="ML119114">
    <property type="protein sequence ID" value="RPB15291.1"/>
    <property type="molecule type" value="Genomic_DNA"/>
</dbReference>
<organism evidence="3 4">
    <name type="scientific">Morchella conica CCBAS932</name>
    <dbReference type="NCBI Taxonomy" id="1392247"/>
    <lineage>
        <taxon>Eukaryota</taxon>
        <taxon>Fungi</taxon>
        <taxon>Dikarya</taxon>
        <taxon>Ascomycota</taxon>
        <taxon>Pezizomycotina</taxon>
        <taxon>Pezizomycetes</taxon>
        <taxon>Pezizales</taxon>
        <taxon>Morchellaceae</taxon>
        <taxon>Morchella</taxon>
    </lineage>
</organism>
<dbReference type="InterPro" id="IPR002733">
    <property type="entry name" value="AMMECR1_domain"/>
</dbReference>
<dbReference type="PANTHER" id="PTHR13016">
    <property type="entry name" value="AMMECR1 HOMOLOG"/>
    <property type="match status" value="1"/>
</dbReference>
<dbReference type="InParanoid" id="A0A3N4L3T3"/>
<dbReference type="InterPro" id="IPR027485">
    <property type="entry name" value="AMMECR1_N"/>
</dbReference>
<dbReference type="Pfam" id="PF01871">
    <property type="entry name" value="AMMECR1"/>
    <property type="match status" value="1"/>
</dbReference>
<dbReference type="Proteomes" id="UP000277580">
    <property type="component" value="Unassembled WGS sequence"/>
</dbReference>
<evidence type="ECO:0000256" key="1">
    <source>
        <dbReference type="SAM" id="MobiDB-lite"/>
    </source>
</evidence>
<dbReference type="InterPro" id="IPR036071">
    <property type="entry name" value="AMMECR1_dom_sf"/>
</dbReference>
<sequence>MAAVPQCHFCFETLASHLENRKSLTLAQIEALYKQRSSSTNGVSSNGTTNGTYTNGVAATSHPDRPLFVTWNKISRSGSKNLRGCIGTFEAQPLEYGLKSYALTAALDDTRFSPISLKELPSLECGVTLLTDFEAASSSMDWTLGTHGLRISFVYHGRKMGATYLPDVPVEQGWTKEETVASLMRKAGWTGRKEEWEKVKLNVVRYKGTKATVSYEEYHELIGGASELKRTGGLDDDDNEEEEEDEESEEED</sequence>
<protein>
    <recommendedName>
        <fullName evidence="2">AMMECR1 domain-containing protein</fullName>
    </recommendedName>
</protein>
<dbReference type="PROSITE" id="PS51112">
    <property type="entry name" value="AMMECR1"/>
    <property type="match status" value="1"/>
</dbReference>
<evidence type="ECO:0000313" key="4">
    <source>
        <dbReference type="Proteomes" id="UP000277580"/>
    </source>
</evidence>
<gene>
    <name evidence="3" type="ORF">P167DRAFT_603566</name>
</gene>
<proteinExistence type="predicted"/>
<feature type="compositionally biased region" description="Acidic residues" evidence="1">
    <location>
        <begin position="234"/>
        <end position="252"/>
    </location>
</feature>
<dbReference type="FunCoup" id="A0A3N4L3T3">
    <property type="interactions" value="1077"/>
</dbReference>
<dbReference type="InterPro" id="IPR023473">
    <property type="entry name" value="AMMECR1"/>
</dbReference>
<dbReference type="AlphaFoldDB" id="A0A3N4L3T3"/>
<accession>A0A3N4L3T3</accession>
<dbReference type="NCBIfam" id="TIGR00296">
    <property type="entry name" value="TIGR00296 family protein"/>
    <property type="match status" value="1"/>
</dbReference>
<evidence type="ECO:0000259" key="2">
    <source>
        <dbReference type="PROSITE" id="PS51112"/>
    </source>
</evidence>
<feature type="domain" description="AMMECR1" evidence="2">
    <location>
        <begin position="25"/>
        <end position="222"/>
    </location>
</feature>
<dbReference type="OrthoDB" id="24630at2759"/>
<dbReference type="PANTHER" id="PTHR13016:SF0">
    <property type="entry name" value="AMME SYNDROME CANDIDATE GENE 1 PROTEIN"/>
    <property type="match status" value="1"/>
</dbReference>